<sequence>MILCPVQGPNSIQLVFPQLIPLSELSRHPLTILHLNANISSFNHYPTASHLEPYHKHHFKTYVNQIRPTPYPPLTATMVGKVWDTADKLKLLLIIIEILDPKAPPRPRIAAAMGEGYTVESVKQAYQKGIKKGFKSSAATDTSKNANANSNDTPASTKTTKPTAKGRKRKAPTPAVVEDDDEEPAGLPPTKVSRKTKIKTEDTKNDDSRTLGAELFKSEEISRGPLILSMMISTMLRS</sequence>
<proteinExistence type="predicted"/>
<dbReference type="EMBL" id="JBEFKJ010000016">
    <property type="protein sequence ID" value="KAL2041774.1"/>
    <property type="molecule type" value="Genomic_DNA"/>
</dbReference>
<feature type="compositionally biased region" description="Polar residues" evidence="1">
    <location>
        <begin position="137"/>
        <end position="152"/>
    </location>
</feature>
<feature type="compositionally biased region" description="Low complexity" evidence="1">
    <location>
        <begin position="153"/>
        <end position="163"/>
    </location>
</feature>
<organism evidence="2 3">
    <name type="scientific">Stereocaulon virgatum</name>
    <dbReference type="NCBI Taxonomy" id="373712"/>
    <lineage>
        <taxon>Eukaryota</taxon>
        <taxon>Fungi</taxon>
        <taxon>Dikarya</taxon>
        <taxon>Ascomycota</taxon>
        <taxon>Pezizomycotina</taxon>
        <taxon>Lecanoromycetes</taxon>
        <taxon>OSLEUM clade</taxon>
        <taxon>Lecanoromycetidae</taxon>
        <taxon>Lecanorales</taxon>
        <taxon>Lecanorineae</taxon>
        <taxon>Stereocaulaceae</taxon>
        <taxon>Stereocaulon</taxon>
    </lineage>
</organism>
<protein>
    <submittedName>
        <fullName evidence="2">Uncharacterized protein</fullName>
    </submittedName>
</protein>
<keyword evidence="3" id="KW-1185">Reference proteome</keyword>
<feature type="compositionally biased region" description="Basic and acidic residues" evidence="1">
    <location>
        <begin position="198"/>
        <end position="209"/>
    </location>
</feature>
<reference evidence="2 3" key="1">
    <citation type="submission" date="2024-09" db="EMBL/GenBank/DDBJ databases">
        <title>Rethinking Asexuality: The Enigmatic Case of Functional Sexual Genes in Lepraria (Stereocaulaceae).</title>
        <authorList>
            <person name="Doellman M."/>
            <person name="Sun Y."/>
            <person name="Barcenas-Pena A."/>
            <person name="Lumbsch H.T."/>
            <person name="Grewe F."/>
        </authorList>
    </citation>
    <scope>NUCLEOTIDE SEQUENCE [LARGE SCALE GENOMIC DNA]</scope>
    <source>
        <strain evidence="2 3">Mercado 3170</strain>
    </source>
</reference>
<accession>A0ABR4A787</accession>
<comment type="caution">
    <text evidence="2">The sequence shown here is derived from an EMBL/GenBank/DDBJ whole genome shotgun (WGS) entry which is preliminary data.</text>
</comment>
<gene>
    <name evidence="2" type="ORF">N7G274_005558</name>
</gene>
<evidence type="ECO:0000313" key="2">
    <source>
        <dbReference type="EMBL" id="KAL2041774.1"/>
    </source>
</evidence>
<evidence type="ECO:0000313" key="3">
    <source>
        <dbReference type="Proteomes" id="UP001590950"/>
    </source>
</evidence>
<feature type="region of interest" description="Disordered" evidence="1">
    <location>
        <begin position="136"/>
        <end position="211"/>
    </location>
</feature>
<dbReference type="Proteomes" id="UP001590950">
    <property type="component" value="Unassembled WGS sequence"/>
</dbReference>
<name>A0ABR4A787_9LECA</name>
<evidence type="ECO:0000256" key="1">
    <source>
        <dbReference type="SAM" id="MobiDB-lite"/>
    </source>
</evidence>